<dbReference type="InterPro" id="IPR020846">
    <property type="entry name" value="MFS_dom"/>
</dbReference>
<feature type="transmembrane region" description="Helical" evidence="6">
    <location>
        <begin position="390"/>
        <end position="408"/>
    </location>
</feature>
<keyword evidence="5 6" id="KW-0472">Membrane</keyword>
<evidence type="ECO:0000256" key="4">
    <source>
        <dbReference type="ARBA" id="ARBA00022989"/>
    </source>
</evidence>
<evidence type="ECO:0000256" key="1">
    <source>
        <dbReference type="ARBA" id="ARBA00004651"/>
    </source>
</evidence>
<feature type="transmembrane region" description="Helical" evidence="6">
    <location>
        <begin position="106"/>
        <end position="127"/>
    </location>
</feature>
<dbReference type="InterPro" id="IPR011701">
    <property type="entry name" value="MFS"/>
</dbReference>
<comment type="subcellular location">
    <subcellularLocation>
        <location evidence="1">Cell membrane</location>
        <topology evidence="1">Multi-pass membrane protein</topology>
    </subcellularLocation>
</comment>
<dbReference type="AlphaFoldDB" id="A0A837RD85"/>
<dbReference type="Proteomes" id="UP000051020">
    <property type="component" value="Unassembled WGS sequence"/>
</dbReference>
<dbReference type="SUPFAM" id="SSF103473">
    <property type="entry name" value="MFS general substrate transporter"/>
    <property type="match status" value="1"/>
</dbReference>
<keyword evidence="3 6" id="KW-0812">Transmembrane</keyword>
<dbReference type="Gene3D" id="1.20.1720.10">
    <property type="entry name" value="Multidrug resistance protein D"/>
    <property type="match status" value="1"/>
</dbReference>
<feature type="transmembrane region" description="Helical" evidence="6">
    <location>
        <begin position="344"/>
        <end position="369"/>
    </location>
</feature>
<dbReference type="PANTHER" id="PTHR42718:SF9">
    <property type="entry name" value="MAJOR FACILITATOR SUPERFAMILY MULTIDRUG TRANSPORTER MFSC"/>
    <property type="match status" value="1"/>
</dbReference>
<feature type="transmembrane region" description="Helical" evidence="6">
    <location>
        <begin position="76"/>
        <end position="94"/>
    </location>
</feature>
<feature type="transmembrane region" description="Helical" evidence="6">
    <location>
        <begin position="284"/>
        <end position="308"/>
    </location>
</feature>
<reference evidence="8 9" key="1">
    <citation type="journal article" date="2015" name="Genome Announc.">
        <title>Expanding the biotechnology potential of lactobacilli through comparative genomics of 213 strains and associated genera.</title>
        <authorList>
            <person name="Sun Z."/>
            <person name="Harris H.M."/>
            <person name="McCann A."/>
            <person name="Guo C."/>
            <person name="Argimon S."/>
            <person name="Zhang W."/>
            <person name="Yang X."/>
            <person name="Jeffery I.B."/>
            <person name="Cooney J.C."/>
            <person name="Kagawa T.F."/>
            <person name="Liu W."/>
            <person name="Song Y."/>
            <person name="Salvetti E."/>
            <person name="Wrobel A."/>
            <person name="Rasinkangas P."/>
            <person name="Parkhill J."/>
            <person name="Rea M.C."/>
            <person name="O'Sullivan O."/>
            <person name="Ritari J."/>
            <person name="Douillard F.P."/>
            <person name="Paul Ross R."/>
            <person name="Yang R."/>
            <person name="Briner A.E."/>
            <person name="Felis G.E."/>
            <person name="de Vos W.M."/>
            <person name="Barrangou R."/>
            <person name="Klaenhammer T.R."/>
            <person name="Caufield P.W."/>
            <person name="Cui Y."/>
            <person name="Zhang H."/>
            <person name="O'Toole P.W."/>
        </authorList>
    </citation>
    <scope>NUCLEOTIDE SEQUENCE [LARGE SCALE GENOMIC DNA]</scope>
    <source>
        <strain evidence="8 9">DSM 20314</strain>
    </source>
</reference>
<evidence type="ECO:0000256" key="5">
    <source>
        <dbReference type="ARBA" id="ARBA00023136"/>
    </source>
</evidence>
<comment type="caution">
    <text evidence="8">The sequence shown here is derived from an EMBL/GenBank/DDBJ whole genome shotgun (WGS) entry which is preliminary data.</text>
</comment>
<accession>A0A837RD85</accession>
<dbReference type="PRINTS" id="PR01036">
    <property type="entry name" value="TCRTETB"/>
</dbReference>
<feature type="transmembrane region" description="Helical" evidence="6">
    <location>
        <begin position="7"/>
        <end position="25"/>
    </location>
</feature>
<protein>
    <submittedName>
        <fullName evidence="8">Mfs family major facilitator transporter</fullName>
    </submittedName>
</protein>
<evidence type="ECO:0000256" key="3">
    <source>
        <dbReference type="ARBA" id="ARBA00022692"/>
    </source>
</evidence>
<feature type="domain" description="Major facilitator superfamily (MFS) profile" evidence="7">
    <location>
        <begin position="7"/>
        <end position="438"/>
    </location>
</feature>
<organism evidence="8 9">
    <name type="scientific">Lactiplantibacillus pentosus DSM 20314</name>
    <dbReference type="NCBI Taxonomy" id="1423791"/>
    <lineage>
        <taxon>Bacteria</taxon>
        <taxon>Bacillati</taxon>
        <taxon>Bacillota</taxon>
        <taxon>Bacilli</taxon>
        <taxon>Lactobacillales</taxon>
        <taxon>Lactobacillaceae</taxon>
        <taxon>Lactiplantibacillus</taxon>
    </lineage>
</organism>
<evidence type="ECO:0000256" key="2">
    <source>
        <dbReference type="ARBA" id="ARBA00022448"/>
    </source>
</evidence>
<gene>
    <name evidence="8" type="ORF">FD24_GL002277</name>
</gene>
<dbReference type="GO" id="GO:0005886">
    <property type="term" value="C:plasma membrane"/>
    <property type="evidence" value="ECO:0007669"/>
    <property type="project" value="UniProtKB-SubCell"/>
</dbReference>
<dbReference type="PANTHER" id="PTHR42718">
    <property type="entry name" value="MAJOR FACILITATOR SUPERFAMILY MULTIDRUG TRANSPORTER MFSC"/>
    <property type="match status" value="1"/>
</dbReference>
<name>A0A837RD85_LACPE</name>
<feature type="transmembrane region" description="Helical" evidence="6">
    <location>
        <begin position="134"/>
        <end position="154"/>
    </location>
</feature>
<feature type="transmembrane region" description="Helical" evidence="6">
    <location>
        <begin position="220"/>
        <end position="236"/>
    </location>
</feature>
<keyword evidence="4 6" id="KW-1133">Transmembrane helix</keyword>
<keyword evidence="2" id="KW-0813">Transport</keyword>
<feature type="transmembrane region" description="Helical" evidence="6">
    <location>
        <begin position="320"/>
        <end position="338"/>
    </location>
</feature>
<evidence type="ECO:0000313" key="9">
    <source>
        <dbReference type="Proteomes" id="UP000051020"/>
    </source>
</evidence>
<evidence type="ECO:0000313" key="8">
    <source>
        <dbReference type="EMBL" id="KRK26535.1"/>
    </source>
</evidence>
<dbReference type="GeneID" id="49393907"/>
<dbReference type="InterPro" id="IPR036259">
    <property type="entry name" value="MFS_trans_sf"/>
</dbReference>
<sequence>MNHKRWRVVPAIIATAIMSFAGVLIETSMNVTFPTLMAEFNTTSATIQWVTTSYLLALAIVIPLSTFLVRNFSIKTLFITANLLFALGVLLDFLSPSLLVLVLGRIIQGVGTGIALPLMFDIILNYAPKSKRGLMMGIATMTTSLAPAIGPTYGGLMLSLFDWRRIFLFLLPFLVLSLFLGVDGIGYESHKRGEPFNFISFLCLAIGLSTLLLAIENLSWFLGLISLISFGFFYRFNRNKPILNLTIFKNSQFVTGLFGVLAIQATVLGLSFILPNYLQLRLHVSAALSGLFMFPGAILVAVLAPLSGIIMDRFGPYRPIVLGLMLMFIGMLLTTVYFSRASFMALLMFDVVLMMGVGFAASNLMAVALSQLTKSEQTDGNGILNTLQQFVGAMSTTIVASLFSTFQGTTGGNLGVLLLLIVLTVASVLFMFKGRQMRI</sequence>
<evidence type="ECO:0000256" key="6">
    <source>
        <dbReference type="SAM" id="Phobius"/>
    </source>
</evidence>
<dbReference type="EMBL" id="AZCU01000003">
    <property type="protein sequence ID" value="KRK26535.1"/>
    <property type="molecule type" value="Genomic_DNA"/>
</dbReference>
<proteinExistence type="predicted"/>
<feature type="transmembrane region" description="Helical" evidence="6">
    <location>
        <begin position="414"/>
        <end position="432"/>
    </location>
</feature>
<dbReference type="PROSITE" id="PS50850">
    <property type="entry name" value="MFS"/>
    <property type="match status" value="1"/>
</dbReference>
<evidence type="ECO:0000259" key="7">
    <source>
        <dbReference type="PROSITE" id="PS50850"/>
    </source>
</evidence>
<feature type="transmembrane region" description="Helical" evidence="6">
    <location>
        <begin position="196"/>
        <end position="214"/>
    </location>
</feature>
<dbReference type="Gene3D" id="1.20.1250.20">
    <property type="entry name" value="MFS general substrate transporter like domains"/>
    <property type="match status" value="1"/>
</dbReference>
<dbReference type="Pfam" id="PF07690">
    <property type="entry name" value="MFS_1"/>
    <property type="match status" value="1"/>
</dbReference>
<feature type="transmembrane region" description="Helical" evidence="6">
    <location>
        <begin position="166"/>
        <end position="184"/>
    </location>
</feature>
<dbReference type="RefSeq" id="WP_050338755.1">
    <property type="nucleotide sequence ID" value="NZ_AZCU01000003.1"/>
</dbReference>
<feature type="transmembrane region" description="Helical" evidence="6">
    <location>
        <begin position="257"/>
        <end position="278"/>
    </location>
</feature>
<dbReference type="GO" id="GO:0022857">
    <property type="term" value="F:transmembrane transporter activity"/>
    <property type="evidence" value="ECO:0007669"/>
    <property type="project" value="InterPro"/>
</dbReference>
<feature type="transmembrane region" description="Helical" evidence="6">
    <location>
        <begin position="45"/>
        <end position="69"/>
    </location>
</feature>